<keyword evidence="1" id="KW-0479">Metal-binding</keyword>
<keyword evidence="3" id="KW-0862">Zinc</keyword>
<evidence type="ECO:0000256" key="2">
    <source>
        <dbReference type="ARBA" id="ARBA00022771"/>
    </source>
</evidence>
<evidence type="ECO:0000256" key="3">
    <source>
        <dbReference type="ARBA" id="ARBA00022833"/>
    </source>
</evidence>
<dbReference type="InterPro" id="IPR027370">
    <property type="entry name" value="Znf-RING_euk"/>
</dbReference>
<keyword evidence="7" id="KW-1185">Reference proteome</keyword>
<comment type="caution">
    <text evidence="6">The sequence shown here is derived from an EMBL/GenBank/DDBJ whole genome shotgun (WGS) entry which is preliminary data.</text>
</comment>
<dbReference type="PROSITE" id="PS00518">
    <property type="entry name" value="ZF_RING_1"/>
    <property type="match status" value="1"/>
</dbReference>
<name>A0A1R2C3T2_9CILI</name>
<evidence type="ECO:0000256" key="4">
    <source>
        <dbReference type="PROSITE-ProRule" id="PRU00175"/>
    </source>
</evidence>
<dbReference type="SMART" id="SM00184">
    <property type="entry name" value="RING"/>
    <property type="match status" value="1"/>
</dbReference>
<dbReference type="InterPro" id="IPR001841">
    <property type="entry name" value="Znf_RING"/>
</dbReference>
<reference evidence="6 7" key="1">
    <citation type="submission" date="2016-11" db="EMBL/GenBank/DDBJ databases">
        <title>The macronuclear genome of Stentor coeruleus: a giant cell with tiny introns.</title>
        <authorList>
            <person name="Slabodnick M."/>
            <person name="Ruby J.G."/>
            <person name="Reiff S.B."/>
            <person name="Swart E.C."/>
            <person name="Gosai S."/>
            <person name="Prabakaran S."/>
            <person name="Witkowska E."/>
            <person name="Larue G.E."/>
            <person name="Fisher S."/>
            <person name="Freeman R.M."/>
            <person name="Gunawardena J."/>
            <person name="Chu W."/>
            <person name="Stover N.A."/>
            <person name="Gregory B.D."/>
            <person name="Nowacki M."/>
            <person name="Derisi J."/>
            <person name="Roy S.W."/>
            <person name="Marshall W.F."/>
            <person name="Sood P."/>
        </authorList>
    </citation>
    <scope>NUCLEOTIDE SEQUENCE [LARGE SCALE GENOMIC DNA]</scope>
    <source>
        <strain evidence="6">WM001</strain>
    </source>
</reference>
<protein>
    <recommendedName>
        <fullName evidence="5">RING-type domain-containing protein</fullName>
    </recommendedName>
</protein>
<dbReference type="InterPro" id="IPR017907">
    <property type="entry name" value="Znf_RING_CS"/>
</dbReference>
<organism evidence="6 7">
    <name type="scientific">Stentor coeruleus</name>
    <dbReference type="NCBI Taxonomy" id="5963"/>
    <lineage>
        <taxon>Eukaryota</taxon>
        <taxon>Sar</taxon>
        <taxon>Alveolata</taxon>
        <taxon>Ciliophora</taxon>
        <taxon>Postciliodesmatophora</taxon>
        <taxon>Heterotrichea</taxon>
        <taxon>Heterotrichida</taxon>
        <taxon>Stentoridae</taxon>
        <taxon>Stentor</taxon>
    </lineage>
</organism>
<feature type="domain" description="RING-type" evidence="5">
    <location>
        <begin position="3"/>
        <end position="46"/>
    </location>
</feature>
<dbReference type="AlphaFoldDB" id="A0A1R2C3T2"/>
<dbReference type="Pfam" id="PF13445">
    <property type="entry name" value="zf-RING_UBOX"/>
    <property type="match status" value="1"/>
</dbReference>
<dbReference type="OrthoDB" id="306803at2759"/>
<proteinExistence type="predicted"/>
<dbReference type="Gene3D" id="3.30.40.10">
    <property type="entry name" value="Zinc/RING finger domain, C3HC4 (zinc finger)"/>
    <property type="match status" value="1"/>
</dbReference>
<gene>
    <name evidence="6" type="ORF">SteCoe_15333</name>
</gene>
<dbReference type="PROSITE" id="PS50089">
    <property type="entry name" value="ZF_RING_2"/>
    <property type="match status" value="1"/>
</dbReference>
<evidence type="ECO:0000256" key="1">
    <source>
        <dbReference type="ARBA" id="ARBA00022723"/>
    </source>
</evidence>
<sequence length="276" mass="31765">MNCFICKEKYNQGFRMPKLLPCGHTYCINCINLLYSNSILTCPQDEIQFSIPPESLQTNTSTLQNLQKPIDSPFFCKNHHEMTTMITQSSTKCNICNKNSNEYISCLLCIYTICCKCVIWMQSTKIINLPDLLCTNGHPLRSTKNIHDFYKETRKKRPEKFFCDSCRVKKKGGSGHCRICRCDYCAECINKFSSVLKNPLKMICGKKQNQKINVVSWITGNVEKCKNGLVWKFDTNEFKCSECKSKFTKSGAFTCSLCCVFYCIGCTYIKVKKTYQ</sequence>
<evidence type="ECO:0000259" key="5">
    <source>
        <dbReference type="PROSITE" id="PS50089"/>
    </source>
</evidence>
<evidence type="ECO:0000313" key="6">
    <source>
        <dbReference type="EMBL" id="OMJ83666.1"/>
    </source>
</evidence>
<dbReference type="SUPFAM" id="SSF57850">
    <property type="entry name" value="RING/U-box"/>
    <property type="match status" value="1"/>
</dbReference>
<dbReference type="InterPro" id="IPR013083">
    <property type="entry name" value="Znf_RING/FYVE/PHD"/>
</dbReference>
<evidence type="ECO:0000313" key="7">
    <source>
        <dbReference type="Proteomes" id="UP000187209"/>
    </source>
</evidence>
<accession>A0A1R2C3T2</accession>
<keyword evidence="2 4" id="KW-0863">Zinc-finger</keyword>
<dbReference type="GO" id="GO:0008270">
    <property type="term" value="F:zinc ion binding"/>
    <property type="evidence" value="ECO:0007669"/>
    <property type="project" value="UniProtKB-KW"/>
</dbReference>
<dbReference type="Proteomes" id="UP000187209">
    <property type="component" value="Unassembled WGS sequence"/>
</dbReference>
<dbReference type="EMBL" id="MPUH01000295">
    <property type="protein sequence ID" value="OMJ83666.1"/>
    <property type="molecule type" value="Genomic_DNA"/>
</dbReference>